<gene>
    <name evidence="6" type="ORF">KX01_916</name>
</gene>
<name>A0A1J0KSW7_9GAMM</name>
<dbReference type="InterPro" id="IPR010998">
    <property type="entry name" value="Integrase_recombinase_N"/>
</dbReference>
<keyword evidence="7" id="KW-1185">Reference proteome</keyword>
<dbReference type="Gene3D" id="1.10.150.130">
    <property type="match status" value="1"/>
</dbReference>
<dbReference type="InterPro" id="IPR013762">
    <property type="entry name" value="Integrase-like_cat_sf"/>
</dbReference>
<dbReference type="AlphaFoldDB" id="A0A1J0KSW7"/>
<dbReference type="GO" id="GO:0006310">
    <property type="term" value="P:DNA recombination"/>
    <property type="evidence" value="ECO:0007669"/>
    <property type="project" value="UniProtKB-KW"/>
</dbReference>
<evidence type="ECO:0000313" key="6">
    <source>
        <dbReference type="EMBL" id="APC96724.1"/>
    </source>
</evidence>
<dbReference type="Pfam" id="PF00589">
    <property type="entry name" value="Phage_integrase"/>
    <property type="match status" value="1"/>
</dbReference>
<comment type="similarity">
    <text evidence="1">Belongs to the 'phage' integrase family.</text>
</comment>
<evidence type="ECO:0000259" key="5">
    <source>
        <dbReference type="PROSITE" id="PS51898"/>
    </source>
</evidence>
<dbReference type="PANTHER" id="PTHR30629">
    <property type="entry name" value="PROPHAGE INTEGRASE"/>
    <property type="match status" value="1"/>
</dbReference>
<evidence type="ECO:0000256" key="3">
    <source>
        <dbReference type="ARBA" id="ARBA00023125"/>
    </source>
</evidence>
<dbReference type="SUPFAM" id="SSF56349">
    <property type="entry name" value="DNA breaking-rejoining enzymes"/>
    <property type="match status" value="1"/>
</dbReference>
<reference evidence="7" key="1">
    <citation type="submission" date="2014-10" db="EMBL/GenBank/DDBJ databases">
        <authorList>
            <person name="Kuske C.R."/>
            <person name="Challacombe J.F."/>
            <person name="Daligault H.E."/>
            <person name="Davenport K.W."/>
            <person name="Johnson S.L."/>
            <person name="Siddaramappa S."/>
            <person name="Petersen J.M."/>
        </authorList>
    </citation>
    <scope>NUCLEOTIDE SEQUENCE [LARGE SCALE GENOMIC DNA]</scope>
    <source>
        <strain evidence="7">CA97-1460</strain>
    </source>
</reference>
<sequence>MNIAIKAIDKLDIGDDSKKRKLRILDKDIKPIFGSRYIDTIKTYEIAKFIEKFGSVPSAQRKKKDLFSNIYQYAVARGFVEHNIVKDISGVLSRERGDNYAYIDPIKQKAWFSQMLNDFDSYPGDIITKGALQILPYLAFRPGIVLSLEWKEINDNEHGKHLVIPAAKMKGSQHSKRKGPDFIQPLSKQAYKILMDLKERFYKEDGCIFSIDGKKPITHNALRQGLQDTLGYNGLNNKPKQTPHGFRHIFTTGVEHLAGKHGWRELATEYCLAHVSDNKVKNAYNGYEYIDERINIMQTWADYIDNIKANSNVTKLEDIR</sequence>
<dbReference type="GO" id="GO:0003677">
    <property type="term" value="F:DNA binding"/>
    <property type="evidence" value="ECO:0007669"/>
    <property type="project" value="UniProtKB-KW"/>
</dbReference>
<dbReference type="GO" id="GO:0015074">
    <property type="term" value="P:DNA integration"/>
    <property type="evidence" value="ECO:0007669"/>
    <property type="project" value="UniProtKB-KW"/>
</dbReference>
<dbReference type="PROSITE" id="PS51898">
    <property type="entry name" value="TYR_RECOMBINASE"/>
    <property type="match status" value="1"/>
</dbReference>
<dbReference type="Proteomes" id="UP000182521">
    <property type="component" value="Chromosome"/>
</dbReference>
<evidence type="ECO:0000313" key="7">
    <source>
        <dbReference type="Proteomes" id="UP000182521"/>
    </source>
</evidence>
<protein>
    <submittedName>
        <fullName evidence="6">Phage integrase family protein</fullName>
    </submittedName>
</protein>
<evidence type="ECO:0000256" key="4">
    <source>
        <dbReference type="ARBA" id="ARBA00023172"/>
    </source>
</evidence>
<dbReference type="RefSeq" id="WP_071663849.1">
    <property type="nucleotide sequence ID" value="NZ_CP009654.1"/>
</dbReference>
<feature type="domain" description="Tyr recombinase" evidence="5">
    <location>
        <begin position="101"/>
        <end position="298"/>
    </location>
</feature>
<evidence type="ECO:0000256" key="2">
    <source>
        <dbReference type="ARBA" id="ARBA00022908"/>
    </source>
</evidence>
<dbReference type="InterPro" id="IPR050808">
    <property type="entry name" value="Phage_Integrase"/>
</dbReference>
<evidence type="ECO:0000256" key="1">
    <source>
        <dbReference type="ARBA" id="ARBA00008857"/>
    </source>
</evidence>
<dbReference type="InterPro" id="IPR053876">
    <property type="entry name" value="Phage_int_M"/>
</dbReference>
<keyword evidence="4" id="KW-0233">DNA recombination</keyword>
<dbReference type="OrthoDB" id="9795573at2"/>
<dbReference type="EMBL" id="CP009654">
    <property type="protein sequence ID" value="APC96724.1"/>
    <property type="molecule type" value="Genomic_DNA"/>
</dbReference>
<dbReference type="InterPro" id="IPR011010">
    <property type="entry name" value="DNA_brk_join_enz"/>
</dbReference>
<organism evidence="6 7">
    <name type="scientific">Francisella frigiditurris</name>
    <dbReference type="NCBI Taxonomy" id="1542390"/>
    <lineage>
        <taxon>Bacteria</taxon>
        <taxon>Pseudomonadati</taxon>
        <taxon>Pseudomonadota</taxon>
        <taxon>Gammaproteobacteria</taxon>
        <taxon>Thiotrichales</taxon>
        <taxon>Francisellaceae</taxon>
        <taxon>Francisella</taxon>
    </lineage>
</organism>
<proteinExistence type="inferred from homology"/>
<dbReference type="Gene3D" id="1.10.443.10">
    <property type="entry name" value="Intergrase catalytic core"/>
    <property type="match status" value="1"/>
</dbReference>
<keyword evidence="2" id="KW-0229">DNA integration</keyword>
<keyword evidence="3" id="KW-0238">DNA-binding</keyword>
<accession>A0A1J0KSW7</accession>
<dbReference type="InterPro" id="IPR002104">
    <property type="entry name" value="Integrase_catalytic"/>
</dbReference>
<dbReference type="CDD" id="cd00801">
    <property type="entry name" value="INT_P4_C"/>
    <property type="match status" value="1"/>
</dbReference>
<dbReference type="KEGG" id="frc:KX01_916"/>
<dbReference type="PANTHER" id="PTHR30629:SF2">
    <property type="entry name" value="PROPHAGE INTEGRASE INTS-RELATED"/>
    <property type="match status" value="1"/>
</dbReference>
<dbReference type="Pfam" id="PF22022">
    <property type="entry name" value="Phage_int_M"/>
    <property type="match status" value="1"/>
</dbReference>